<proteinExistence type="predicted"/>
<dbReference type="InterPro" id="IPR009078">
    <property type="entry name" value="Ferritin-like_SF"/>
</dbReference>
<dbReference type="InterPro" id="IPR012347">
    <property type="entry name" value="Ferritin-like"/>
</dbReference>
<dbReference type="SUPFAM" id="SSF47240">
    <property type="entry name" value="Ferritin-like"/>
    <property type="match status" value="1"/>
</dbReference>
<keyword evidence="1" id="KW-0175">Coiled coil</keyword>
<dbReference type="InterPro" id="IPR010287">
    <property type="entry name" value="DUF892_YciF-like"/>
</dbReference>
<organism evidence="3">
    <name type="scientific">uncultured Solirubrobacterales bacterium</name>
    <dbReference type="NCBI Taxonomy" id="768556"/>
    <lineage>
        <taxon>Bacteria</taxon>
        <taxon>Bacillati</taxon>
        <taxon>Actinomycetota</taxon>
        <taxon>Thermoleophilia</taxon>
        <taxon>Solirubrobacterales</taxon>
        <taxon>environmental samples</taxon>
    </lineage>
</organism>
<dbReference type="AlphaFoldDB" id="A0A6J4SIZ0"/>
<accession>A0A6J4SIZ0</accession>
<name>A0A6J4SIZ0_9ACTN</name>
<gene>
    <name evidence="3" type="ORF">AVDCRST_MAG17-919</name>
</gene>
<dbReference type="Pfam" id="PF05974">
    <property type="entry name" value="DUF892"/>
    <property type="match status" value="1"/>
</dbReference>
<dbReference type="Gene3D" id="1.20.1260.10">
    <property type="match status" value="1"/>
</dbReference>
<dbReference type="CDD" id="cd00657">
    <property type="entry name" value="Ferritin_like"/>
    <property type="match status" value="1"/>
</dbReference>
<feature type="coiled-coil region" evidence="1">
    <location>
        <begin position="45"/>
        <end position="72"/>
    </location>
</feature>
<feature type="region of interest" description="Disordered" evidence="2">
    <location>
        <begin position="324"/>
        <end position="346"/>
    </location>
</feature>
<reference evidence="3" key="1">
    <citation type="submission" date="2020-02" db="EMBL/GenBank/DDBJ databases">
        <authorList>
            <person name="Meier V. D."/>
        </authorList>
    </citation>
    <scope>NUCLEOTIDE SEQUENCE</scope>
    <source>
        <strain evidence="3">AVDCRST_MAG17</strain>
    </source>
</reference>
<dbReference type="EMBL" id="CADCVV010000066">
    <property type="protein sequence ID" value="CAA9493520.1"/>
    <property type="molecule type" value="Genomic_DNA"/>
</dbReference>
<evidence type="ECO:0000313" key="3">
    <source>
        <dbReference type="EMBL" id="CAA9493520.1"/>
    </source>
</evidence>
<feature type="compositionally biased region" description="Low complexity" evidence="2">
    <location>
        <begin position="194"/>
        <end position="203"/>
    </location>
</feature>
<protein>
    <submittedName>
        <fullName evidence="3">Uncharacterized protein</fullName>
    </submittedName>
</protein>
<evidence type="ECO:0000256" key="1">
    <source>
        <dbReference type="SAM" id="Coils"/>
    </source>
</evidence>
<sequence>MTTQTDNSAATDKLLQYLNEAHATEHGLTRTLEAHIAVTPRGSYRSGLEKHLTETRKHAERLERRMSELGASRNVIQMGIGVVESLVGQALALSKTPIDLVRGSGGEEKLLKNAKDECATEALEIATYDALERVAIGVGDQKTAELAASIRADEERMLTNLRKEIPKLADAVVRAEVEGDPSFDASTTGAADAARAGGEAVRGAAKRAEGTARKTARQARKVPGVAQAEGQAKGAVAGESDIPIADYDDLNASQIVSRLNELSQIDLAKVDSYERKNANRKSVLDKVNSLRGNEPWPGYDELTVDEVKTALDAADEKRVREIRDYERQHKGRQGVLDAADREVAKS</sequence>
<feature type="region of interest" description="Disordered" evidence="2">
    <location>
        <begin position="194"/>
        <end position="227"/>
    </location>
</feature>
<evidence type="ECO:0000256" key="2">
    <source>
        <dbReference type="SAM" id="MobiDB-lite"/>
    </source>
</evidence>